<dbReference type="EMBL" id="SZZH01000003">
    <property type="protein sequence ID" value="TKV58950.1"/>
    <property type="molecule type" value="Genomic_DNA"/>
</dbReference>
<dbReference type="AlphaFoldDB" id="A0A4U6QFK4"/>
<keyword evidence="3" id="KW-1185">Reference proteome</keyword>
<accession>A0A4U6QFK4</accession>
<organism evidence="2 3">
    <name type="scientific">Nakamurella flava</name>
    <dbReference type="NCBI Taxonomy" id="2576308"/>
    <lineage>
        <taxon>Bacteria</taxon>
        <taxon>Bacillati</taxon>
        <taxon>Actinomycetota</taxon>
        <taxon>Actinomycetes</taxon>
        <taxon>Nakamurellales</taxon>
        <taxon>Nakamurellaceae</taxon>
        <taxon>Nakamurella</taxon>
    </lineage>
</organism>
<comment type="caution">
    <text evidence="2">The sequence shown here is derived from an EMBL/GenBank/DDBJ whole genome shotgun (WGS) entry which is preliminary data.</text>
</comment>
<dbReference type="InterPro" id="IPR029058">
    <property type="entry name" value="AB_hydrolase_fold"/>
</dbReference>
<evidence type="ECO:0000259" key="1">
    <source>
        <dbReference type="Pfam" id="PF00561"/>
    </source>
</evidence>
<dbReference type="InterPro" id="IPR050266">
    <property type="entry name" value="AB_hydrolase_sf"/>
</dbReference>
<proteinExistence type="predicted"/>
<dbReference type="OrthoDB" id="2987348at2"/>
<evidence type="ECO:0000313" key="3">
    <source>
        <dbReference type="Proteomes" id="UP000306985"/>
    </source>
</evidence>
<dbReference type="Proteomes" id="UP000306985">
    <property type="component" value="Unassembled WGS sequence"/>
</dbReference>
<dbReference type="SUPFAM" id="SSF53474">
    <property type="entry name" value="alpha/beta-Hydrolases"/>
    <property type="match status" value="1"/>
</dbReference>
<dbReference type="RefSeq" id="WP_137450611.1">
    <property type="nucleotide sequence ID" value="NZ_SZZH01000003.1"/>
</dbReference>
<protein>
    <submittedName>
        <fullName evidence="2">Alpha/beta hydrolase</fullName>
    </submittedName>
</protein>
<dbReference type="PRINTS" id="PR00111">
    <property type="entry name" value="ABHYDROLASE"/>
</dbReference>
<gene>
    <name evidence="2" type="ORF">FDO65_15840</name>
</gene>
<dbReference type="Gene3D" id="3.40.50.1820">
    <property type="entry name" value="alpha/beta hydrolase"/>
    <property type="match status" value="1"/>
</dbReference>
<dbReference type="PANTHER" id="PTHR43798">
    <property type="entry name" value="MONOACYLGLYCEROL LIPASE"/>
    <property type="match status" value="1"/>
</dbReference>
<sequence length="356" mass="36941">MATTDDAITVRTVDTSRIGVQVHHRTPDAGDAAGVTTVLVHGNVSSSVFFHPLLRALPTDVPAMAVDLRGFGGSDPAPVDATPGLRDFADDVWATLDALGLDRVHLVGWSMGGGVVLQMLLDAPGRVHALTLVNPVSPYGFGGTGPDGAPVHPDGAGSGAGGANPQFVAALAADVGTDQSDPFSPRSVLRAFYVAPGWPHQGTPLEDELVASMRTTVTGMDNYPGDAAASPHWPTLAPGRRGVLNTMAPTHLDLSGVVDIAPRPPVLWIRGEVDQIVSDASMFDLAQLGRLGAVPGYPGVDEFPPQPMVGQTRAVLDRYAAAGGQYREVVLPGVGHSPHIEQTQVVADLLVGQARS</sequence>
<dbReference type="InterPro" id="IPR000073">
    <property type="entry name" value="AB_hydrolase_1"/>
</dbReference>
<evidence type="ECO:0000313" key="2">
    <source>
        <dbReference type="EMBL" id="TKV58950.1"/>
    </source>
</evidence>
<feature type="domain" description="AB hydrolase-1" evidence="1">
    <location>
        <begin position="38"/>
        <end position="136"/>
    </location>
</feature>
<reference evidence="2 3" key="1">
    <citation type="submission" date="2019-05" db="EMBL/GenBank/DDBJ databases">
        <title>Nakamurella sp. N5BH11, whole genome shotgun sequence.</title>
        <authorList>
            <person name="Tuo L."/>
        </authorList>
    </citation>
    <scope>NUCLEOTIDE SEQUENCE [LARGE SCALE GENOMIC DNA]</scope>
    <source>
        <strain evidence="2 3">N5BH11</strain>
    </source>
</reference>
<dbReference type="GO" id="GO:0016020">
    <property type="term" value="C:membrane"/>
    <property type="evidence" value="ECO:0007669"/>
    <property type="project" value="TreeGrafter"/>
</dbReference>
<dbReference type="PANTHER" id="PTHR43798:SF33">
    <property type="entry name" value="HYDROLASE, PUTATIVE (AFU_ORTHOLOGUE AFUA_2G14860)-RELATED"/>
    <property type="match status" value="1"/>
</dbReference>
<name>A0A4U6QFK4_9ACTN</name>
<dbReference type="Pfam" id="PF00561">
    <property type="entry name" value="Abhydrolase_1"/>
    <property type="match status" value="1"/>
</dbReference>
<keyword evidence="2" id="KW-0378">Hydrolase</keyword>
<dbReference type="GO" id="GO:0016787">
    <property type="term" value="F:hydrolase activity"/>
    <property type="evidence" value="ECO:0007669"/>
    <property type="project" value="UniProtKB-KW"/>
</dbReference>